<evidence type="ECO:0000313" key="1">
    <source>
        <dbReference type="EMBL" id="SUZ91086.1"/>
    </source>
</evidence>
<name>A0A381RGZ5_9ZZZZ</name>
<dbReference type="EMBL" id="UINC01001946">
    <property type="protein sequence ID" value="SUZ91086.1"/>
    <property type="molecule type" value="Genomic_DNA"/>
</dbReference>
<sequence>CTEVIYRGYNEIGNIQFGLSKRAGTLNLSAEDVCRYAINSGNMELVTLIVEDEYRKGKTRFVSPENGVEIILALMN</sequence>
<gene>
    <name evidence="1" type="ORF">METZ01_LOCUS43940</name>
</gene>
<accession>A0A381RGZ5</accession>
<proteinExistence type="predicted"/>
<feature type="non-terminal residue" evidence="1">
    <location>
        <position position="1"/>
    </location>
</feature>
<dbReference type="AlphaFoldDB" id="A0A381RGZ5"/>
<reference evidence="1" key="1">
    <citation type="submission" date="2018-05" db="EMBL/GenBank/DDBJ databases">
        <authorList>
            <person name="Lanie J.A."/>
            <person name="Ng W.-L."/>
            <person name="Kazmierczak K.M."/>
            <person name="Andrzejewski T.M."/>
            <person name="Davidsen T.M."/>
            <person name="Wayne K.J."/>
            <person name="Tettelin H."/>
            <person name="Glass J.I."/>
            <person name="Rusch D."/>
            <person name="Podicherti R."/>
            <person name="Tsui H.-C.T."/>
            <person name="Winkler M.E."/>
        </authorList>
    </citation>
    <scope>NUCLEOTIDE SEQUENCE</scope>
</reference>
<organism evidence="1">
    <name type="scientific">marine metagenome</name>
    <dbReference type="NCBI Taxonomy" id="408172"/>
    <lineage>
        <taxon>unclassified sequences</taxon>
        <taxon>metagenomes</taxon>
        <taxon>ecological metagenomes</taxon>
    </lineage>
</organism>
<protein>
    <submittedName>
        <fullName evidence="1">Uncharacterized protein</fullName>
    </submittedName>
</protein>